<reference evidence="1" key="1">
    <citation type="submission" date="2023-04" db="EMBL/GenBank/DDBJ databases">
        <title>Draft Genome sequencing of Naganishia species isolated from polar environments using Oxford Nanopore Technology.</title>
        <authorList>
            <person name="Leo P."/>
            <person name="Venkateswaran K."/>
        </authorList>
    </citation>
    <scope>NUCLEOTIDE SEQUENCE</scope>
    <source>
        <strain evidence="1">MNA-CCFEE 5423</strain>
    </source>
</reference>
<gene>
    <name evidence="1" type="ORF">QFC21_005886</name>
</gene>
<organism evidence="1 2">
    <name type="scientific">Naganishia friedmannii</name>
    <dbReference type="NCBI Taxonomy" id="89922"/>
    <lineage>
        <taxon>Eukaryota</taxon>
        <taxon>Fungi</taxon>
        <taxon>Dikarya</taxon>
        <taxon>Basidiomycota</taxon>
        <taxon>Agaricomycotina</taxon>
        <taxon>Tremellomycetes</taxon>
        <taxon>Filobasidiales</taxon>
        <taxon>Filobasidiaceae</taxon>
        <taxon>Naganishia</taxon>
    </lineage>
</organism>
<dbReference type="EMBL" id="JASBWT010000024">
    <property type="protein sequence ID" value="KAJ9094728.1"/>
    <property type="molecule type" value="Genomic_DNA"/>
</dbReference>
<evidence type="ECO:0000313" key="2">
    <source>
        <dbReference type="Proteomes" id="UP001227268"/>
    </source>
</evidence>
<proteinExistence type="predicted"/>
<comment type="caution">
    <text evidence="1">The sequence shown here is derived from an EMBL/GenBank/DDBJ whole genome shotgun (WGS) entry which is preliminary data.</text>
</comment>
<name>A0ACC2V6M2_9TREE</name>
<keyword evidence="2" id="KW-1185">Reference proteome</keyword>
<dbReference type="Proteomes" id="UP001227268">
    <property type="component" value="Unassembled WGS sequence"/>
</dbReference>
<accession>A0ACC2V6M2</accession>
<evidence type="ECO:0000313" key="1">
    <source>
        <dbReference type="EMBL" id="KAJ9094728.1"/>
    </source>
</evidence>
<sequence length="664" mass="75954">MASPRASPLIPQHEFNQIRHLAQGVPLALNRRRLKNLGLLCLGPICLFIVICYTRTDSSGADIFGASTVKNIVRQGQHGYRAATGQIPPTPFQQPKGKLRLGNDEAIHKVQVESKDEDDDERSWKDTLVDKFFPDPDATSVDVDQPEIQEHTYMDNGLVAVNPHGRHPIYDLLTRSQKAWRDKSARQSTTLRQAVKEYRRRYQRSPPKGFDLWWNYVQENNVQLPDEYDQINRDLEPFRGMWPAYLHSLQPEWEDMPGTYVLECNAPEKPGCHLAKTTFSEAGEERVGVERAHEQLGLLKDIEEHLPRLRVTFSGHDGPAQMVGHEYRSSLEDAAEMGEFINPHEHEHDLAHKGWASACAPHKPIHNAHNPDILPTPQSFFKRPKTFIWDHKASMDPCVHPELTQITGFLAGYGKGPRPQKDLYPILAMCSTPLHSDVLTVAMEAFTEEVGNDPPWEEKTDSRLLWAFQHTGTVPVVQPLGSPNEPIGEPEVAGVGFLNDLLLDIAFVGEPIQCATQQICDELAETYEFRKRQGWDKANSYKYIFDIDGNGWSARFKRLMSTNSLILKNTVFPEWYQDRIQAWVHYVPIKSDLSDIYDVMLFFKGESAIGNNGHDDLAREIAMEGKTWSQTYWRREDLIAYQFRLFLEYARLMTHDQSEMNYIG</sequence>
<protein>
    <submittedName>
        <fullName evidence="1">Uncharacterized protein</fullName>
    </submittedName>
</protein>